<comment type="similarity">
    <text evidence="1 5">Belongs to the CoaE family.</text>
</comment>
<feature type="binding site" evidence="5">
    <location>
        <begin position="11"/>
        <end position="16"/>
    </location>
    <ligand>
        <name>ATP</name>
        <dbReference type="ChEBI" id="CHEBI:30616"/>
    </ligand>
</feature>
<evidence type="ECO:0000313" key="8">
    <source>
        <dbReference type="Proteomes" id="UP000254968"/>
    </source>
</evidence>
<keyword evidence="3 5" id="KW-0067">ATP-binding</keyword>
<dbReference type="EMBL" id="UGNV01000001">
    <property type="protein sequence ID" value="STX28932.1"/>
    <property type="molecule type" value="Genomic_DNA"/>
</dbReference>
<dbReference type="Proteomes" id="UP000254968">
    <property type="component" value="Unassembled WGS sequence"/>
</dbReference>
<dbReference type="HAMAP" id="MF_00376">
    <property type="entry name" value="Dephospho_CoA_kinase"/>
    <property type="match status" value="1"/>
</dbReference>
<evidence type="ECO:0000313" key="7">
    <source>
        <dbReference type="EMBL" id="STX28932.1"/>
    </source>
</evidence>
<name>A0A378I1V4_9GAMM</name>
<dbReference type="NCBIfam" id="TIGR00152">
    <property type="entry name" value="dephospho-CoA kinase"/>
    <property type="match status" value="1"/>
</dbReference>
<comment type="function">
    <text evidence="5">Catalyzes the phosphorylation of the 3'-hydroxyl group of dephosphocoenzyme A to form coenzyme A.</text>
</comment>
<gene>
    <name evidence="5 7" type="primary">coaE</name>
    <name evidence="7" type="ORF">NCTC13315_01466</name>
</gene>
<dbReference type="InterPro" id="IPR001977">
    <property type="entry name" value="Depp_CoAkinase"/>
</dbReference>
<dbReference type="PANTHER" id="PTHR10695:SF46">
    <property type="entry name" value="BIFUNCTIONAL COENZYME A SYNTHASE-RELATED"/>
    <property type="match status" value="1"/>
</dbReference>
<comment type="subcellular location">
    <subcellularLocation>
        <location evidence="5">Cytoplasm</location>
    </subcellularLocation>
</comment>
<dbReference type="EC" id="2.7.1.24" evidence="5 6"/>
<keyword evidence="5" id="KW-0963">Cytoplasm</keyword>
<proteinExistence type="inferred from homology"/>
<evidence type="ECO:0000256" key="1">
    <source>
        <dbReference type="ARBA" id="ARBA00009018"/>
    </source>
</evidence>
<protein>
    <recommendedName>
        <fullName evidence="5 6">Dephospho-CoA kinase</fullName>
        <ecNumber evidence="5 6">2.7.1.24</ecNumber>
    </recommendedName>
    <alternativeName>
        <fullName evidence="5">Dephosphocoenzyme A kinase</fullName>
    </alternativeName>
</protein>
<reference evidence="7 8" key="1">
    <citation type="submission" date="2018-06" db="EMBL/GenBank/DDBJ databases">
        <authorList>
            <consortium name="Pathogen Informatics"/>
            <person name="Doyle S."/>
        </authorList>
    </citation>
    <scope>NUCLEOTIDE SEQUENCE [LARGE SCALE GENOMIC DNA]</scope>
    <source>
        <strain evidence="7 8">NCTC13315</strain>
    </source>
</reference>
<dbReference type="AlphaFoldDB" id="A0A378I1V4"/>
<dbReference type="GO" id="GO:0015937">
    <property type="term" value="P:coenzyme A biosynthetic process"/>
    <property type="evidence" value="ECO:0007669"/>
    <property type="project" value="UniProtKB-UniRule"/>
</dbReference>
<sequence length="201" mass="22750">MFCVGLTGNIGSGKSTAISIFKSLGAAVIIADDIAKELTMPNQPAFKLIKEHFGAQIITETGQLNRAQLRTIIFNHAEERIWLENLLHPLIRKQIMINVFNSQGPYAVIEIPLLYSRIDYPYLDRILVILADFKTQLARILQRDLCTEEQALAILATQSNETLRRELADDIVINDNSLEQLQHDIRKLHGKYLQLAIEKSS</sequence>
<evidence type="ECO:0000256" key="3">
    <source>
        <dbReference type="ARBA" id="ARBA00022840"/>
    </source>
</evidence>
<evidence type="ECO:0000256" key="5">
    <source>
        <dbReference type="HAMAP-Rule" id="MF_00376"/>
    </source>
</evidence>
<dbReference type="PROSITE" id="PS51219">
    <property type="entry name" value="DPCK"/>
    <property type="match status" value="1"/>
</dbReference>
<evidence type="ECO:0000256" key="4">
    <source>
        <dbReference type="ARBA" id="ARBA00022993"/>
    </source>
</evidence>
<keyword evidence="5 7" id="KW-0808">Transferase</keyword>
<dbReference type="Gene3D" id="3.40.50.300">
    <property type="entry name" value="P-loop containing nucleotide triphosphate hydrolases"/>
    <property type="match status" value="1"/>
</dbReference>
<dbReference type="PANTHER" id="PTHR10695">
    <property type="entry name" value="DEPHOSPHO-COA KINASE-RELATED"/>
    <property type="match status" value="1"/>
</dbReference>
<dbReference type="SUPFAM" id="SSF52540">
    <property type="entry name" value="P-loop containing nucleoside triphosphate hydrolases"/>
    <property type="match status" value="1"/>
</dbReference>
<keyword evidence="8" id="KW-1185">Reference proteome</keyword>
<dbReference type="GO" id="GO:0005737">
    <property type="term" value="C:cytoplasm"/>
    <property type="evidence" value="ECO:0007669"/>
    <property type="project" value="UniProtKB-SubCell"/>
</dbReference>
<keyword evidence="5 7" id="KW-0418">Kinase</keyword>
<dbReference type="Pfam" id="PF01121">
    <property type="entry name" value="CoaE"/>
    <property type="match status" value="1"/>
</dbReference>
<dbReference type="InterPro" id="IPR027417">
    <property type="entry name" value="P-loop_NTPase"/>
</dbReference>
<accession>A0A378I1V4</accession>
<dbReference type="GO" id="GO:0005524">
    <property type="term" value="F:ATP binding"/>
    <property type="evidence" value="ECO:0007669"/>
    <property type="project" value="UniProtKB-UniRule"/>
</dbReference>
<comment type="pathway">
    <text evidence="5">Cofactor biosynthesis; coenzyme A biosynthesis; CoA from (R)-pantothenate: step 5/5.</text>
</comment>
<dbReference type="UniPathway" id="UPA00241">
    <property type="reaction ID" value="UER00356"/>
</dbReference>
<comment type="catalytic activity">
    <reaction evidence="5">
        <text>3'-dephospho-CoA + ATP = ADP + CoA + H(+)</text>
        <dbReference type="Rhea" id="RHEA:18245"/>
        <dbReference type="ChEBI" id="CHEBI:15378"/>
        <dbReference type="ChEBI" id="CHEBI:30616"/>
        <dbReference type="ChEBI" id="CHEBI:57287"/>
        <dbReference type="ChEBI" id="CHEBI:57328"/>
        <dbReference type="ChEBI" id="CHEBI:456216"/>
        <dbReference type="EC" id="2.7.1.24"/>
    </reaction>
</comment>
<evidence type="ECO:0000256" key="6">
    <source>
        <dbReference type="NCBIfam" id="TIGR00152"/>
    </source>
</evidence>
<organism evidence="7 8">
    <name type="scientific">Legionella beliardensis</name>
    <dbReference type="NCBI Taxonomy" id="91822"/>
    <lineage>
        <taxon>Bacteria</taxon>
        <taxon>Pseudomonadati</taxon>
        <taxon>Pseudomonadota</taxon>
        <taxon>Gammaproteobacteria</taxon>
        <taxon>Legionellales</taxon>
        <taxon>Legionellaceae</taxon>
        <taxon>Legionella</taxon>
    </lineage>
</organism>
<evidence type="ECO:0000256" key="2">
    <source>
        <dbReference type="ARBA" id="ARBA00022741"/>
    </source>
</evidence>
<dbReference type="CDD" id="cd02022">
    <property type="entry name" value="DPCK"/>
    <property type="match status" value="1"/>
</dbReference>
<dbReference type="GO" id="GO:0004140">
    <property type="term" value="F:dephospho-CoA kinase activity"/>
    <property type="evidence" value="ECO:0007669"/>
    <property type="project" value="UniProtKB-UniRule"/>
</dbReference>
<keyword evidence="4 5" id="KW-0173">Coenzyme A biosynthesis</keyword>
<keyword evidence="2 5" id="KW-0547">Nucleotide-binding</keyword>